<dbReference type="EMBL" id="JAVRHP010000059">
    <property type="protein sequence ID" value="MDT0650765.1"/>
    <property type="molecule type" value="Genomic_DNA"/>
</dbReference>
<dbReference type="RefSeq" id="WP_311484933.1">
    <property type="nucleotide sequence ID" value="NZ_JAVRHP010000059.1"/>
</dbReference>
<evidence type="ECO:0000313" key="3">
    <source>
        <dbReference type="Proteomes" id="UP001248819"/>
    </source>
</evidence>
<sequence>MKKFSLLIFLFLTGLQMYAQEKTNQLDSESRRHGKWAVNFEGTSQLKFEGNFEHGKEIGEFRFYKKGFALHPSAIMNFKKGLDSVKVTYYTQKGEPISTGKMIDKKREGKWIYFHQASQDTMMIEAYKNDQLNGLQKTFFKNGNLAERTEYKNDKKHGESFVYAEGGALLQHLHFVNGELHGPVFYYNSKGEKIIEGQYAQDQKKGNWKYYENKKLTEEKEF</sequence>
<organism evidence="2 3">
    <name type="scientific">Autumnicola edwardsiae</name>
    <dbReference type="NCBI Taxonomy" id="3075594"/>
    <lineage>
        <taxon>Bacteria</taxon>
        <taxon>Pseudomonadati</taxon>
        <taxon>Bacteroidota</taxon>
        <taxon>Flavobacteriia</taxon>
        <taxon>Flavobacteriales</taxon>
        <taxon>Flavobacteriaceae</taxon>
        <taxon>Autumnicola</taxon>
    </lineage>
</organism>
<feature type="signal peptide" evidence="1">
    <location>
        <begin position="1"/>
        <end position="19"/>
    </location>
</feature>
<proteinExistence type="predicted"/>
<gene>
    <name evidence="2" type="ORF">RM529_11440</name>
</gene>
<comment type="caution">
    <text evidence="2">The sequence shown here is derived from an EMBL/GenBank/DDBJ whole genome shotgun (WGS) entry which is preliminary data.</text>
</comment>
<dbReference type="Proteomes" id="UP001248819">
    <property type="component" value="Unassembled WGS sequence"/>
</dbReference>
<evidence type="ECO:0000256" key="1">
    <source>
        <dbReference type="SAM" id="SignalP"/>
    </source>
</evidence>
<evidence type="ECO:0000313" key="2">
    <source>
        <dbReference type="EMBL" id="MDT0650765.1"/>
    </source>
</evidence>
<reference evidence="2 3" key="1">
    <citation type="submission" date="2023-09" db="EMBL/GenBank/DDBJ databases">
        <authorList>
            <person name="Rey-Velasco X."/>
        </authorList>
    </citation>
    <scope>NUCLEOTIDE SEQUENCE [LARGE SCALE GENOMIC DNA]</scope>
    <source>
        <strain evidence="2 3">F297</strain>
    </source>
</reference>
<dbReference type="Gene3D" id="2.20.110.10">
    <property type="entry name" value="Histone H3 K4-specific methyltransferase SET7/9 N-terminal domain"/>
    <property type="match status" value="2"/>
</dbReference>
<keyword evidence="1" id="KW-0732">Signal</keyword>
<name>A0ABU3CWM0_9FLAO</name>
<dbReference type="SUPFAM" id="SSF82185">
    <property type="entry name" value="Histone H3 K4-specific methyltransferase SET7/9 N-terminal domain"/>
    <property type="match status" value="1"/>
</dbReference>
<feature type="chain" id="PRO_5046471753" evidence="1">
    <location>
        <begin position="20"/>
        <end position="222"/>
    </location>
</feature>
<keyword evidence="3" id="KW-1185">Reference proteome</keyword>
<accession>A0ABU3CWM0</accession>
<protein>
    <submittedName>
        <fullName evidence="2">Aspartic peptidase</fullName>
    </submittedName>
</protein>